<reference evidence="2 3" key="1">
    <citation type="journal article" date="2020" name="ISME J.">
        <title>Uncovering the hidden diversity of litter-decomposition mechanisms in mushroom-forming fungi.</title>
        <authorList>
            <person name="Floudas D."/>
            <person name="Bentzer J."/>
            <person name="Ahren D."/>
            <person name="Johansson T."/>
            <person name="Persson P."/>
            <person name="Tunlid A."/>
        </authorList>
    </citation>
    <scope>NUCLEOTIDE SEQUENCE [LARGE SCALE GENOMIC DNA]</scope>
    <source>
        <strain evidence="2 3">CBS 406.79</strain>
    </source>
</reference>
<dbReference type="CDD" id="cd03784">
    <property type="entry name" value="GT1_Gtf-like"/>
    <property type="match status" value="1"/>
</dbReference>
<evidence type="ECO:0000313" key="3">
    <source>
        <dbReference type="Proteomes" id="UP000518752"/>
    </source>
</evidence>
<dbReference type="GO" id="GO:0008194">
    <property type="term" value="F:UDP-glycosyltransferase activity"/>
    <property type="evidence" value="ECO:0007669"/>
    <property type="project" value="InterPro"/>
</dbReference>
<evidence type="ECO:0008006" key="4">
    <source>
        <dbReference type="Google" id="ProtNLM"/>
    </source>
</evidence>
<dbReference type="Pfam" id="PF00201">
    <property type="entry name" value="UDPGT"/>
    <property type="match status" value="1"/>
</dbReference>
<dbReference type="Gene3D" id="3.40.50.2000">
    <property type="entry name" value="Glycogen Phosphorylase B"/>
    <property type="match status" value="2"/>
</dbReference>
<name>A0A8H5GPF5_9AGAR</name>
<dbReference type="PANTHER" id="PTHR48045">
    <property type="entry name" value="UDP-GLYCOSYLTRANSFERASE 72B1"/>
    <property type="match status" value="1"/>
</dbReference>
<gene>
    <name evidence="2" type="ORF">D9757_010223</name>
</gene>
<keyword evidence="1" id="KW-0808">Transferase</keyword>
<dbReference type="Proteomes" id="UP000518752">
    <property type="component" value="Unassembled WGS sequence"/>
</dbReference>
<evidence type="ECO:0000256" key="1">
    <source>
        <dbReference type="ARBA" id="ARBA00022679"/>
    </source>
</evidence>
<protein>
    <recommendedName>
        <fullName evidence="4">UDP-Glycosyltransferase/glycogen phosphorylase</fullName>
    </recommendedName>
</protein>
<dbReference type="EMBL" id="JAACJN010000133">
    <property type="protein sequence ID" value="KAF5368682.1"/>
    <property type="molecule type" value="Genomic_DNA"/>
</dbReference>
<organism evidence="2 3">
    <name type="scientific">Collybiopsis confluens</name>
    <dbReference type="NCBI Taxonomy" id="2823264"/>
    <lineage>
        <taxon>Eukaryota</taxon>
        <taxon>Fungi</taxon>
        <taxon>Dikarya</taxon>
        <taxon>Basidiomycota</taxon>
        <taxon>Agaricomycotina</taxon>
        <taxon>Agaricomycetes</taxon>
        <taxon>Agaricomycetidae</taxon>
        <taxon>Agaricales</taxon>
        <taxon>Marasmiineae</taxon>
        <taxon>Omphalotaceae</taxon>
        <taxon>Collybiopsis</taxon>
    </lineage>
</organism>
<dbReference type="SUPFAM" id="SSF53756">
    <property type="entry name" value="UDP-Glycosyltransferase/glycogen phosphorylase"/>
    <property type="match status" value="1"/>
</dbReference>
<comment type="caution">
    <text evidence="2">The sequence shown here is derived from an EMBL/GenBank/DDBJ whole genome shotgun (WGS) entry which is preliminary data.</text>
</comment>
<keyword evidence="3" id="KW-1185">Reference proteome</keyword>
<sequence length="540" mass="60128">MAPFRQAPAVFQPSPFANYQTLFEYFSMGSIVHNHKHVLVYAFPVAWGHNKPLCPFVVHMLDSDPEVVITYFTAGILYSKIVGEFKRLPAAKYDALQSRLHIIDIAGSEIDLTKPVESFAPAFESLYSSAPITCRSSGKTIGGLPSPSLAIIDPFTNYAYEAVWSISSRTVPILAWWTSNAGALIRVVGPAHLGGVAAPALESAEGRAAKKRELLAREPLKYHDRVGSTVHIAGLDPHYDYEWFPQKTKLIDAGALFETLGTIYTREADGIICVSGSSFEPEATAAVKQWFSSMNKSWYSIGPLSLDDLEGKSASTRGSEADAPVEEFLNRIENEFGPRSLIYISFGTYFWPEVDDRLWAVIDGLLEKRQPFLFAHPSPLQKFPDEIKKKISDSGIAMELVWSPQELILAHPVTGWFISHGGWNSTQESFKYYVPQIFWPFQADQPTNAFRLTTIKAGFELIEIRTGEDGTRIPYGYKELPEFTAASAKAEIGGLIEKLKGEEGAIVRANHRTLSDAMNKQWSSDGDSRQEFVSFMKKYV</sequence>
<dbReference type="AlphaFoldDB" id="A0A8H5GPF5"/>
<dbReference type="PANTHER" id="PTHR48045:SF31">
    <property type="entry name" value="UDP-GLYCOSYLTRANSFERASE 76B1-LIKE"/>
    <property type="match status" value="1"/>
</dbReference>
<proteinExistence type="predicted"/>
<evidence type="ECO:0000313" key="2">
    <source>
        <dbReference type="EMBL" id="KAF5368682.1"/>
    </source>
</evidence>
<dbReference type="OrthoDB" id="5835829at2759"/>
<dbReference type="InterPro" id="IPR002213">
    <property type="entry name" value="UDP_glucos_trans"/>
</dbReference>
<accession>A0A8H5GPF5</accession>